<evidence type="ECO:0000313" key="2">
    <source>
        <dbReference type="EMBL" id="USJ21310.1"/>
    </source>
</evidence>
<dbReference type="KEGG" id="lfo:LMK00_04725"/>
<dbReference type="Proteomes" id="UP001056730">
    <property type="component" value="Chromosome"/>
</dbReference>
<feature type="transmembrane region" description="Helical" evidence="1">
    <location>
        <begin position="269"/>
        <end position="290"/>
    </location>
</feature>
<keyword evidence="1" id="KW-0472">Membrane</keyword>
<dbReference type="EMBL" id="CP086395">
    <property type="protein sequence ID" value="USJ21310.1"/>
    <property type="molecule type" value="Genomic_DNA"/>
</dbReference>
<dbReference type="AlphaFoldDB" id="A0A9Q9D7L1"/>
<feature type="transmembrane region" description="Helical" evidence="1">
    <location>
        <begin position="168"/>
        <end position="195"/>
    </location>
</feature>
<reference evidence="2" key="1">
    <citation type="journal article" date="2022" name="Front. Microbiol.">
        <title>Feed Insects as a Reservoir of Granadaene-Producing Lactococci.</title>
        <authorList>
            <person name="Neuzil-Bunesova V."/>
            <person name="Ramirez Garcia A."/>
            <person name="Modrackova N."/>
            <person name="Makovska M."/>
            <person name="Sabolova M."/>
            <person name="Sproer C."/>
            <person name="Bunk B."/>
            <person name="Blom J."/>
            <person name="Schwab C."/>
        </authorList>
    </citation>
    <scope>NUCLEOTIDE SEQUENCE</scope>
    <source>
        <strain evidence="2">I4/6O</strain>
    </source>
</reference>
<name>A0A9Q9D7L1_9LACT</name>
<evidence type="ECO:0000256" key="1">
    <source>
        <dbReference type="SAM" id="Phobius"/>
    </source>
</evidence>
<evidence type="ECO:0000313" key="3">
    <source>
        <dbReference type="Proteomes" id="UP001056730"/>
    </source>
</evidence>
<feature type="transmembrane region" description="Helical" evidence="1">
    <location>
        <begin position="360"/>
        <end position="382"/>
    </location>
</feature>
<dbReference type="RefSeq" id="WP_252175810.1">
    <property type="nucleotide sequence ID" value="NZ_CP086395.1"/>
</dbReference>
<proteinExistence type="predicted"/>
<gene>
    <name evidence="2" type="ORF">LMK00_04725</name>
</gene>
<feature type="transmembrane region" description="Helical" evidence="1">
    <location>
        <begin position="297"/>
        <end position="314"/>
    </location>
</feature>
<keyword evidence="1" id="KW-1133">Transmembrane helix</keyword>
<organism evidence="2 3">
    <name type="scientific">Lactococcus formosensis</name>
    <dbReference type="NCBI Taxonomy" id="1281486"/>
    <lineage>
        <taxon>Bacteria</taxon>
        <taxon>Bacillati</taxon>
        <taxon>Bacillota</taxon>
        <taxon>Bacilli</taxon>
        <taxon>Lactobacillales</taxon>
        <taxon>Streptococcaceae</taxon>
        <taxon>Lactococcus</taxon>
    </lineage>
</organism>
<keyword evidence="1" id="KW-0812">Transmembrane</keyword>
<protein>
    <submittedName>
        <fullName evidence="2">Uncharacterized protein</fullName>
    </submittedName>
</protein>
<accession>A0A9Q9D7L1</accession>
<feature type="transmembrane region" description="Helical" evidence="1">
    <location>
        <begin position="216"/>
        <end position="243"/>
    </location>
</feature>
<sequence length="390" mass="44286">MFILKKFVSSNKNKVLISLLFIGLIFQFVAFKTVGTHPPNGLGLENTTQENIKASEKSIRELKSFIESGDPPENAEELLRELNDELKLDKAKLQALEVNNYNEFWRLDNLYNEQRIKKLEEAQKNGEEVPFGGGYEYFKATSKWYHQVLDSGQDFTQAPGVNPSSIGAALYILIGLGGLYGLILLTFICGDTLAMEMPNGLRYYHLMKKDKKMLHFQHLFIPAGFVLLLILSALLVFALIAGLQFGMGSWNFPNFVVGAIYDVFQGEELLWRLLYLLLAILFITSLGQLLSQFIRKAYIPSAIIALLLVTYSVIHTHEAMKTIVKWIPLTYLNINTVLQFSNGENSWPTSGSFLFGRDSLWIGALVLLSFSILFYSISHFLFTKYIYRKV</sequence>